<sequence length="345" mass="35932">MKWVKRLALVFGLVVMGLAAYAFSTATGSEKPVGFQTARVETRSGPIAVAIWYPTSATPRPTTFVSGNLLNVAKDGSVRGKGLPVVLISHGNDGSAVSHVDLAMALASAGYVVAAPTHAGDNYADRSRQNSPALFSQRAEQMRATLDFVLEGWSGAPATDPLKVGAYGLSAGGFTVLTLVGGKPNMAAISEHCRRTPEFICKVLAHVGSPLLDSGQDVGEFVPDPRVRAAAVAAPGLGFTFTGDGLSGVSVPVQVWSGDKDELVPFATNTKLVQEGLGNRAVPKQMAGATHLSFLAPCGLLKPPALCSDPDGFDRAAAHKAMNAELVSFFDASLQPTTQEEVSSR</sequence>
<dbReference type="InterPro" id="IPR016986">
    <property type="entry name" value="UCP031982_abhydr"/>
</dbReference>
<reference evidence="4 5" key="1">
    <citation type="submission" date="2019-07" db="EMBL/GenBank/DDBJ databases">
        <title>Full genome sequence of Luteimonas sp. Gr-4.</title>
        <authorList>
            <person name="Im W.-T."/>
        </authorList>
    </citation>
    <scope>NUCLEOTIDE SEQUENCE [LARGE SCALE GENOMIC DNA]</scope>
    <source>
        <strain evidence="4 5">Gr-4</strain>
    </source>
</reference>
<feature type="chain" id="PRO_5021844829" evidence="2">
    <location>
        <begin position="23"/>
        <end position="345"/>
    </location>
</feature>
<evidence type="ECO:0000256" key="1">
    <source>
        <dbReference type="ARBA" id="ARBA00022801"/>
    </source>
</evidence>
<protein>
    <submittedName>
        <fullName evidence="4">Dienelactone hydrolase</fullName>
    </submittedName>
</protein>
<accession>A0A518N160</accession>
<dbReference type="SUPFAM" id="SSF53474">
    <property type="entry name" value="alpha/beta-Hydrolases"/>
    <property type="match status" value="1"/>
</dbReference>
<dbReference type="OrthoDB" id="192696at2"/>
<dbReference type="EMBL" id="CP042218">
    <property type="protein sequence ID" value="QDW65656.1"/>
    <property type="molecule type" value="Genomic_DNA"/>
</dbReference>
<evidence type="ECO:0000256" key="2">
    <source>
        <dbReference type="SAM" id="SignalP"/>
    </source>
</evidence>
<keyword evidence="2" id="KW-0732">Signal</keyword>
<keyword evidence="1 4" id="KW-0378">Hydrolase</keyword>
<dbReference type="Proteomes" id="UP000316584">
    <property type="component" value="Chromosome"/>
</dbReference>
<proteinExistence type="predicted"/>
<dbReference type="InterPro" id="IPR050261">
    <property type="entry name" value="FrsA_esterase"/>
</dbReference>
<organism evidence="4 5">
    <name type="scientific">Luteimonas granuli</name>
    <dbReference type="NCBI Taxonomy" id="1176533"/>
    <lineage>
        <taxon>Bacteria</taxon>
        <taxon>Pseudomonadati</taxon>
        <taxon>Pseudomonadota</taxon>
        <taxon>Gammaproteobacteria</taxon>
        <taxon>Lysobacterales</taxon>
        <taxon>Lysobacteraceae</taxon>
        <taxon>Luteimonas</taxon>
    </lineage>
</organism>
<dbReference type="PANTHER" id="PTHR22946">
    <property type="entry name" value="DIENELACTONE HYDROLASE DOMAIN-CONTAINING PROTEIN-RELATED"/>
    <property type="match status" value="1"/>
</dbReference>
<evidence type="ECO:0000259" key="3">
    <source>
        <dbReference type="Pfam" id="PF01738"/>
    </source>
</evidence>
<dbReference type="InterPro" id="IPR002925">
    <property type="entry name" value="Dienelactn_hydro"/>
</dbReference>
<evidence type="ECO:0000313" key="4">
    <source>
        <dbReference type="EMBL" id="QDW65656.1"/>
    </source>
</evidence>
<dbReference type="RefSeq" id="WP_144889465.1">
    <property type="nucleotide sequence ID" value="NZ_CP042218.1"/>
</dbReference>
<dbReference type="InterPro" id="IPR029058">
    <property type="entry name" value="AB_hydrolase_fold"/>
</dbReference>
<name>A0A518N160_9GAMM</name>
<dbReference type="Gene3D" id="3.40.50.1820">
    <property type="entry name" value="alpha/beta hydrolase"/>
    <property type="match status" value="1"/>
</dbReference>
<dbReference type="Pfam" id="PF01738">
    <property type="entry name" value="DLH"/>
    <property type="match status" value="1"/>
</dbReference>
<feature type="signal peptide" evidence="2">
    <location>
        <begin position="1"/>
        <end position="22"/>
    </location>
</feature>
<keyword evidence="5" id="KW-1185">Reference proteome</keyword>
<dbReference type="AlphaFoldDB" id="A0A518N160"/>
<dbReference type="PIRSF" id="PIRSF031982">
    <property type="entry name" value="UCP031982_abhydr"/>
    <property type="match status" value="1"/>
</dbReference>
<feature type="domain" description="Dienelactone hydrolase" evidence="3">
    <location>
        <begin position="83"/>
        <end position="189"/>
    </location>
</feature>
<gene>
    <name evidence="4" type="ORF">FPZ22_01025</name>
</gene>
<evidence type="ECO:0000313" key="5">
    <source>
        <dbReference type="Proteomes" id="UP000316584"/>
    </source>
</evidence>
<dbReference type="KEGG" id="lug:FPZ22_01025"/>
<dbReference type="PANTHER" id="PTHR22946:SF9">
    <property type="entry name" value="POLYKETIDE TRANSFERASE AF380"/>
    <property type="match status" value="1"/>
</dbReference>
<dbReference type="GO" id="GO:0052689">
    <property type="term" value="F:carboxylic ester hydrolase activity"/>
    <property type="evidence" value="ECO:0007669"/>
    <property type="project" value="UniProtKB-ARBA"/>
</dbReference>